<dbReference type="AlphaFoldDB" id="A0A163W3I7"/>
<protein>
    <submittedName>
        <fullName evidence="2">Acetoin utilization protein</fullName>
    </submittedName>
</protein>
<dbReference type="Gene3D" id="3.40.630.30">
    <property type="match status" value="1"/>
</dbReference>
<name>A0A163W3I7_9BACL</name>
<dbReference type="OrthoDB" id="5416633at2"/>
<dbReference type="eggNOG" id="COG0456">
    <property type="taxonomic scope" value="Bacteria"/>
</dbReference>
<proteinExistence type="predicted"/>
<dbReference type="PROSITE" id="PS51186">
    <property type="entry name" value="GNAT"/>
    <property type="match status" value="1"/>
</dbReference>
<accession>A0A163W3I7</accession>
<dbReference type="GO" id="GO:0019152">
    <property type="term" value="F:acetoin dehydrogenase (NAD+) activity"/>
    <property type="evidence" value="ECO:0007669"/>
    <property type="project" value="InterPro"/>
</dbReference>
<dbReference type="InterPro" id="IPR016181">
    <property type="entry name" value="Acyl_CoA_acyltransferase"/>
</dbReference>
<keyword evidence="3" id="KW-1185">Reference proteome</keyword>
<evidence type="ECO:0000313" key="2">
    <source>
        <dbReference type="EMBL" id="KZE75801.1"/>
    </source>
</evidence>
<reference evidence="3" key="1">
    <citation type="submission" date="2016-01" db="EMBL/GenBank/DDBJ databases">
        <title>Draft genome of Chromobacterium sp. F49.</title>
        <authorList>
            <person name="Hong K.W."/>
        </authorList>
    </citation>
    <scope>NUCLEOTIDE SEQUENCE [LARGE SCALE GENOMIC DNA]</scope>
    <source>
        <strain evidence="3">M63</strain>
    </source>
</reference>
<dbReference type="PIRSF" id="PIRSF021278">
    <property type="entry name" value="AcuA"/>
    <property type="match status" value="1"/>
</dbReference>
<dbReference type="EMBL" id="LQRA01000070">
    <property type="protein sequence ID" value="KZE75801.1"/>
    <property type="molecule type" value="Genomic_DNA"/>
</dbReference>
<dbReference type="InterPro" id="IPR024699">
    <property type="entry name" value="AcuA"/>
</dbReference>
<organism evidence="2 3">
    <name type="scientific">Paenibacillus elgii</name>
    <dbReference type="NCBI Taxonomy" id="189691"/>
    <lineage>
        <taxon>Bacteria</taxon>
        <taxon>Bacillati</taxon>
        <taxon>Bacillota</taxon>
        <taxon>Bacilli</taxon>
        <taxon>Bacillales</taxon>
        <taxon>Paenibacillaceae</taxon>
        <taxon>Paenibacillus</taxon>
    </lineage>
</organism>
<evidence type="ECO:0000259" key="1">
    <source>
        <dbReference type="PROSITE" id="PS51186"/>
    </source>
</evidence>
<dbReference type="InterPro" id="IPR000182">
    <property type="entry name" value="GNAT_dom"/>
</dbReference>
<gene>
    <name evidence="2" type="ORF">AV654_25355</name>
</gene>
<dbReference type="Pfam" id="PF00583">
    <property type="entry name" value="Acetyltransf_1"/>
    <property type="match status" value="1"/>
</dbReference>
<sequence length="210" mass="24167">MEHPKLYHSKTVQRQNHTFVVEGPVSAERLQILDMHPELKGFRRPEEQLEALMGIAALPEGRIVVARHEATIIGYVTFHYPDESEPWSAGKMDDLLEFGAIEVAASYRSLGLGKEMLQLAFAGGQMEHAIVFATEYYGYWDLANSKLDVWEYRKMTERLMQCVDMVWYATDDPEICSHPANCLLVRIGKHVPLSSIEQFDSIRFRQPFKY</sequence>
<comment type="caution">
    <text evidence="2">The sequence shown here is derived from an EMBL/GenBank/DDBJ whole genome shotgun (WGS) entry which is preliminary data.</text>
</comment>
<dbReference type="CDD" id="cd04301">
    <property type="entry name" value="NAT_SF"/>
    <property type="match status" value="1"/>
</dbReference>
<dbReference type="GO" id="GO:0045150">
    <property type="term" value="P:acetoin catabolic process"/>
    <property type="evidence" value="ECO:0007669"/>
    <property type="project" value="InterPro"/>
</dbReference>
<evidence type="ECO:0000313" key="3">
    <source>
        <dbReference type="Proteomes" id="UP000076563"/>
    </source>
</evidence>
<dbReference type="STRING" id="1007103.GCA_000213315_04989"/>
<dbReference type="Proteomes" id="UP000076563">
    <property type="component" value="Unassembled WGS sequence"/>
</dbReference>
<dbReference type="RefSeq" id="WP_063184589.1">
    <property type="nucleotide sequence ID" value="NZ_LQRA01000070.1"/>
</dbReference>
<feature type="domain" description="N-acetyltransferase" evidence="1">
    <location>
        <begin position="20"/>
        <end position="173"/>
    </location>
</feature>
<dbReference type="SUPFAM" id="SSF55729">
    <property type="entry name" value="Acyl-CoA N-acyltransferases (Nat)"/>
    <property type="match status" value="1"/>
</dbReference>
<dbReference type="GO" id="GO:0016747">
    <property type="term" value="F:acyltransferase activity, transferring groups other than amino-acyl groups"/>
    <property type="evidence" value="ECO:0007669"/>
    <property type="project" value="InterPro"/>
</dbReference>